<dbReference type="AlphaFoldDB" id="A0A8H7DHC4"/>
<organism evidence="1 2">
    <name type="scientific">Mycena venus</name>
    <dbReference type="NCBI Taxonomy" id="2733690"/>
    <lineage>
        <taxon>Eukaryota</taxon>
        <taxon>Fungi</taxon>
        <taxon>Dikarya</taxon>
        <taxon>Basidiomycota</taxon>
        <taxon>Agaricomycotina</taxon>
        <taxon>Agaricomycetes</taxon>
        <taxon>Agaricomycetidae</taxon>
        <taxon>Agaricales</taxon>
        <taxon>Marasmiineae</taxon>
        <taxon>Mycenaceae</taxon>
        <taxon>Mycena</taxon>
    </lineage>
</organism>
<dbReference type="EMBL" id="JACAZI010000001">
    <property type="protein sequence ID" value="KAF7372268.1"/>
    <property type="molecule type" value="Genomic_DNA"/>
</dbReference>
<keyword evidence="2" id="KW-1185">Reference proteome</keyword>
<comment type="caution">
    <text evidence="1">The sequence shown here is derived from an EMBL/GenBank/DDBJ whole genome shotgun (WGS) entry which is preliminary data.</text>
</comment>
<reference evidence="1" key="1">
    <citation type="submission" date="2020-05" db="EMBL/GenBank/DDBJ databases">
        <title>Mycena genomes resolve the evolution of fungal bioluminescence.</title>
        <authorList>
            <person name="Tsai I.J."/>
        </authorList>
    </citation>
    <scope>NUCLEOTIDE SEQUENCE</scope>
    <source>
        <strain evidence="1">CCC161011</strain>
    </source>
</reference>
<gene>
    <name evidence="1" type="ORF">MVEN_00086500</name>
</gene>
<proteinExistence type="predicted"/>
<evidence type="ECO:0000313" key="2">
    <source>
        <dbReference type="Proteomes" id="UP000620124"/>
    </source>
</evidence>
<sequence length="366" mass="42208">MARLFVDILKSSLPCIAQLLPRDSPFVQIIRVMQKLRIMLGLDVTTKTRLNHVDQLVLDYEAASGLLHEETGKDFNFLKQHFLSHARCTFMTKGTSCNMNTRIGEGFQQEVSKMYAKTNGKNAEHLISLQDENEEAMARIQMAINEWEQSHKDTDLDDSEREVISQPVSTAHWILGSSEHRISLHHFESKKRGDPAFRNFNVRLREYIAQHHPSCSVRFEQEIKMEICKVIYLDYQSRVNWRSARDIVRCNPKFHGAQRFDSIIYETDGDALGLGQLQLVFRCHLPGSVKLDLAMIRPFNTTNWQPKTRTDCPIRQQVAAQSCIFVALEHIERGALVCPIFGARANMHYVVDCIDEDMYLRINNID</sequence>
<dbReference type="OrthoDB" id="3239511at2759"/>
<protein>
    <submittedName>
        <fullName evidence="1">Uncharacterized protein</fullName>
    </submittedName>
</protein>
<accession>A0A8H7DHC4</accession>
<dbReference type="Proteomes" id="UP000620124">
    <property type="component" value="Unassembled WGS sequence"/>
</dbReference>
<evidence type="ECO:0000313" key="1">
    <source>
        <dbReference type="EMBL" id="KAF7372268.1"/>
    </source>
</evidence>
<name>A0A8H7DHC4_9AGAR</name>